<dbReference type="EMBL" id="CAKOFQ010007102">
    <property type="protein sequence ID" value="CAH1990981.1"/>
    <property type="molecule type" value="Genomic_DNA"/>
</dbReference>
<name>A0A9P0LAJ2_ACAOB</name>
<reference evidence="1" key="1">
    <citation type="submission" date="2022-03" db="EMBL/GenBank/DDBJ databases">
        <authorList>
            <person name="Sayadi A."/>
        </authorList>
    </citation>
    <scope>NUCLEOTIDE SEQUENCE</scope>
</reference>
<accession>A0A9P0LAJ2</accession>
<evidence type="ECO:0000313" key="2">
    <source>
        <dbReference type="Proteomes" id="UP001152888"/>
    </source>
</evidence>
<dbReference type="AlphaFoldDB" id="A0A9P0LAJ2"/>
<gene>
    <name evidence="1" type="ORF">ACAOBT_LOCUS19994</name>
</gene>
<comment type="caution">
    <text evidence="1">The sequence shown here is derived from an EMBL/GenBank/DDBJ whole genome shotgun (WGS) entry which is preliminary data.</text>
</comment>
<proteinExistence type="predicted"/>
<evidence type="ECO:0000313" key="1">
    <source>
        <dbReference type="EMBL" id="CAH1990981.1"/>
    </source>
</evidence>
<keyword evidence="2" id="KW-1185">Reference proteome</keyword>
<protein>
    <submittedName>
        <fullName evidence="1">Uncharacterized protein</fullName>
    </submittedName>
</protein>
<dbReference type="Proteomes" id="UP001152888">
    <property type="component" value="Unassembled WGS sequence"/>
</dbReference>
<organism evidence="1 2">
    <name type="scientific">Acanthoscelides obtectus</name>
    <name type="common">Bean weevil</name>
    <name type="synonym">Bruchus obtectus</name>
    <dbReference type="NCBI Taxonomy" id="200917"/>
    <lineage>
        <taxon>Eukaryota</taxon>
        <taxon>Metazoa</taxon>
        <taxon>Ecdysozoa</taxon>
        <taxon>Arthropoda</taxon>
        <taxon>Hexapoda</taxon>
        <taxon>Insecta</taxon>
        <taxon>Pterygota</taxon>
        <taxon>Neoptera</taxon>
        <taxon>Endopterygota</taxon>
        <taxon>Coleoptera</taxon>
        <taxon>Polyphaga</taxon>
        <taxon>Cucujiformia</taxon>
        <taxon>Chrysomeloidea</taxon>
        <taxon>Chrysomelidae</taxon>
        <taxon>Bruchinae</taxon>
        <taxon>Bruchini</taxon>
        <taxon>Acanthoscelides</taxon>
    </lineage>
</organism>
<sequence length="37" mass="4133">MFSVGIFHSFRLAKLTRLNRGNRAVLLQVLACNSLAD</sequence>